<evidence type="ECO:0000259" key="2">
    <source>
        <dbReference type="Pfam" id="PF07859"/>
    </source>
</evidence>
<dbReference type="EC" id="3.1.1.-" evidence="3"/>
<dbReference type="AlphaFoldDB" id="A0A852W747"/>
<dbReference type="PANTHER" id="PTHR48081:SF8">
    <property type="entry name" value="ALPHA_BETA HYDROLASE FOLD-3 DOMAIN-CONTAINING PROTEIN-RELATED"/>
    <property type="match status" value="1"/>
</dbReference>
<dbReference type="Proteomes" id="UP000549695">
    <property type="component" value="Unassembled WGS sequence"/>
</dbReference>
<dbReference type="InterPro" id="IPR013094">
    <property type="entry name" value="AB_hydrolase_3"/>
</dbReference>
<accession>A0A852W747</accession>
<reference evidence="3 4" key="1">
    <citation type="submission" date="2020-07" db="EMBL/GenBank/DDBJ databases">
        <title>Sequencing the genomes of 1000 actinobacteria strains.</title>
        <authorList>
            <person name="Klenk H.-P."/>
        </authorList>
    </citation>
    <scope>NUCLEOTIDE SEQUENCE [LARGE SCALE GENOMIC DNA]</scope>
    <source>
        <strain evidence="3 4">DSM 44749</strain>
    </source>
</reference>
<keyword evidence="4" id="KW-1185">Reference proteome</keyword>
<evidence type="ECO:0000313" key="3">
    <source>
        <dbReference type="EMBL" id="NYG04360.1"/>
    </source>
</evidence>
<keyword evidence="1 3" id="KW-0378">Hydrolase</keyword>
<organism evidence="3 4">
    <name type="scientific">Pseudonocardia alni</name>
    <name type="common">Amycolata alni</name>
    <dbReference type="NCBI Taxonomy" id="33907"/>
    <lineage>
        <taxon>Bacteria</taxon>
        <taxon>Bacillati</taxon>
        <taxon>Actinomycetota</taxon>
        <taxon>Actinomycetes</taxon>
        <taxon>Pseudonocardiales</taxon>
        <taxon>Pseudonocardiaceae</taxon>
        <taxon>Pseudonocardia</taxon>
    </lineage>
</organism>
<dbReference type="InterPro" id="IPR050300">
    <property type="entry name" value="GDXG_lipolytic_enzyme"/>
</dbReference>
<dbReference type="EMBL" id="JACCCZ010000001">
    <property type="protein sequence ID" value="NYG04360.1"/>
    <property type="molecule type" value="Genomic_DNA"/>
</dbReference>
<comment type="caution">
    <text evidence="3">The sequence shown here is derived from an EMBL/GenBank/DDBJ whole genome shotgun (WGS) entry which is preliminary data.</text>
</comment>
<dbReference type="RefSeq" id="WP_218899369.1">
    <property type="nucleotide sequence ID" value="NZ_BAAAJZ010000006.1"/>
</dbReference>
<dbReference type="SUPFAM" id="SSF53474">
    <property type="entry name" value="alpha/beta-Hydrolases"/>
    <property type="match status" value="1"/>
</dbReference>
<dbReference type="GO" id="GO:0016787">
    <property type="term" value="F:hydrolase activity"/>
    <property type="evidence" value="ECO:0007669"/>
    <property type="project" value="UniProtKB-KW"/>
</dbReference>
<sequence>MNPLLVRAAIGLLRHAPGGPRSRVAPAGTRTLSAPTRHGAAPVTVYPGGDGSPVHVNLHGGGYVLPGRHQDQEWCRTLAATGVTVLDVEYVLAPEHPFPAAVEQTLDVLAWAAAPETAHGGDGGRLTVGGQSAGGGLAAAAARHVLATGRGPRIALQVLHYPPLDLASEPGTKRARTAKPLIGPRISRLFNAAYLPAPEAARNPLASPAAAGDDADLTGITPAVVVTAELDTLRDEAVRYANRLRAAGALVEHIDVPGADHAYDLRGGPPGVVADVRARLAAHIRGAHHGA</sequence>
<feature type="domain" description="Alpha/beta hydrolase fold-3" evidence="2">
    <location>
        <begin position="56"/>
        <end position="263"/>
    </location>
</feature>
<protein>
    <submittedName>
        <fullName evidence="3">Acetyl esterase</fullName>
        <ecNumber evidence="3">3.1.1.-</ecNumber>
    </submittedName>
</protein>
<dbReference type="InterPro" id="IPR029058">
    <property type="entry name" value="AB_hydrolase_fold"/>
</dbReference>
<name>A0A852W747_PSEA5</name>
<gene>
    <name evidence="3" type="ORF">HDA37_004645</name>
</gene>
<dbReference type="GeneID" id="98054317"/>
<dbReference type="PANTHER" id="PTHR48081">
    <property type="entry name" value="AB HYDROLASE SUPERFAMILY PROTEIN C4A8.06C"/>
    <property type="match status" value="1"/>
</dbReference>
<proteinExistence type="predicted"/>
<evidence type="ECO:0000256" key="1">
    <source>
        <dbReference type="ARBA" id="ARBA00022801"/>
    </source>
</evidence>
<dbReference type="Pfam" id="PF07859">
    <property type="entry name" value="Abhydrolase_3"/>
    <property type="match status" value="1"/>
</dbReference>
<evidence type="ECO:0000313" key="4">
    <source>
        <dbReference type="Proteomes" id="UP000549695"/>
    </source>
</evidence>
<dbReference type="Gene3D" id="3.40.50.1820">
    <property type="entry name" value="alpha/beta hydrolase"/>
    <property type="match status" value="1"/>
</dbReference>